<dbReference type="RefSeq" id="WP_127917892.1">
    <property type="nucleotide sequence ID" value="NZ_RKLP01000011.1"/>
</dbReference>
<dbReference type="Proteomes" id="UP000286208">
    <property type="component" value="Unassembled WGS sequence"/>
</dbReference>
<reference evidence="4 5" key="1">
    <citation type="submission" date="2018-11" db="EMBL/GenBank/DDBJ databases">
        <title>Rhodococcus spongicola sp. nov. and Rhodococcus xishaensis sp. nov. from marine sponges.</title>
        <authorList>
            <person name="Li L."/>
            <person name="Lin H.W."/>
        </authorList>
    </citation>
    <scope>NUCLEOTIDE SEQUENCE [LARGE SCALE GENOMIC DNA]</scope>
    <source>
        <strain evidence="4 5">CCTCC AB2014297</strain>
    </source>
</reference>
<proteinExistence type="predicted"/>
<feature type="domain" description="DUF732" evidence="3">
    <location>
        <begin position="126"/>
        <end position="199"/>
    </location>
</feature>
<comment type="caution">
    <text evidence="4">The sequence shown here is derived from an EMBL/GenBank/DDBJ whole genome shotgun (WGS) entry which is preliminary data.</text>
</comment>
<dbReference type="EMBL" id="RKLP01000011">
    <property type="protein sequence ID" value="RVW07770.1"/>
    <property type="molecule type" value="Genomic_DNA"/>
</dbReference>
<feature type="compositionally biased region" description="Low complexity" evidence="1">
    <location>
        <begin position="36"/>
        <end position="52"/>
    </location>
</feature>
<feature type="signal peptide" evidence="2">
    <location>
        <begin position="1"/>
        <end position="26"/>
    </location>
</feature>
<evidence type="ECO:0000259" key="3">
    <source>
        <dbReference type="Pfam" id="PF05305"/>
    </source>
</evidence>
<dbReference type="AlphaFoldDB" id="A0A438B9Y3"/>
<dbReference type="InterPro" id="IPR007969">
    <property type="entry name" value="DUF732"/>
</dbReference>
<name>A0A438B9Y3_9NOCA</name>
<keyword evidence="5" id="KW-1185">Reference proteome</keyword>
<dbReference type="PROSITE" id="PS51257">
    <property type="entry name" value="PROKAR_LIPOPROTEIN"/>
    <property type="match status" value="1"/>
</dbReference>
<accession>A0A438B9Y3</accession>
<evidence type="ECO:0000256" key="1">
    <source>
        <dbReference type="SAM" id="MobiDB-lite"/>
    </source>
</evidence>
<feature type="compositionally biased region" description="Pro residues" evidence="1">
    <location>
        <begin position="91"/>
        <end position="102"/>
    </location>
</feature>
<protein>
    <submittedName>
        <fullName evidence="4">Dihydrofolate reductase</fullName>
    </submittedName>
</protein>
<organism evidence="4 5">
    <name type="scientific">Prescottella agglutinans</name>
    <dbReference type="NCBI Taxonomy" id="1644129"/>
    <lineage>
        <taxon>Bacteria</taxon>
        <taxon>Bacillati</taxon>
        <taxon>Actinomycetota</taxon>
        <taxon>Actinomycetes</taxon>
        <taxon>Mycobacteriales</taxon>
        <taxon>Nocardiaceae</taxon>
        <taxon>Prescottella</taxon>
    </lineage>
</organism>
<sequence>MTSTRAVTAVVAVAGALLLTACGSQDPDPAVAAHETAVSSTRPSATTASAVPIDRSTPAPVPPSDTSTPDPQPTTTVAPPPVTSETSVASAPPPPPPRPPASPSGALDARSPEQVVADSGERGRHYLAALRAGGIPPTGMDAAEVLYAQGTCEALARGDSRASVLAEFDSVGQAYARFVPMSADRIAEIYVSTAERTYC</sequence>
<evidence type="ECO:0000313" key="4">
    <source>
        <dbReference type="EMBL" id="RVW07770.1"/>
    </source>
</evidence>
<dbReference type="OrthoDB" id="4560359at2"/>
<dbReference type="Pfam" id="PF05305">
    <property type="entry name" value="DUF732"/>
    <property type="match status" value="1"/>
</dbReference>
<feature type="region of interest" description="Disordered" evidence="1">
    <location>
        <begin position="24"/>
        <end position="120"/>
    </location>
</feature>
<feature type="chain" id="PRO_5039376446" evidence="2">
    <location>
        <begin position="27"/>
        <end position="199"/>
    </location>
</feature>
<evidence type="ECO:0000256" key="2">
    <source>
        <dbReference type="SAM" id="SignalP"/>
    </source>
</evidence>
<gene>
    <name evidence="4" type="ORF">EGT67_20270</name>
</gene>
<feature type="compositionally biased region" description="Low complexity" evidence="1">
    <location>
        <begin position="64"/>
        <end position="90"/>
    </location>
</feature>
<evidence type="ECO:0000313" key="5">
    <source>
        <dbReference type="Proteomes" id="UP000286208"/>
    </source>
</evidence>
<keyword evidence="2" id="KW-0732">Signal</keyword>